<accession>A0A239PWY1</accession>
<dbReference type="InterPro" id="IPR029061">
    <property type="entry name" value="THDP-binding"/>
</dbReference>
<keyword evidence="5" id="KW-1185">Reference proteome</keyword>
<evidence type="ECO:0000313" key="5">
    <source>
        <dbReference type="Proteomes" id="UP000198346"/>
    </source>
</evidence>
<dbReference type="Proteomes" id="UP000198346">
    <property type="component" value="Unassembled WGS sequence"/>
</dbReference>
<dbReference type="NCBIfam" id="TIGR03710">
    <property type="entry name" value="OAFO_sf"/>
    <property type="match status" value="1"/>
</dbReference>
<dbReference type="GO" id="GO:0016903">
    <property type="term" value="F:oxidoreductase activity, acting on the aldehyde or oxo group of donors"/>
    <property type="evidence" value="ECO:0007669"/>
    <property type="project" value="InterPro"/>
</dbReference>
<feature type="domain" description="Pyruvate flavodoxin/ferredoxin oxidoreductase pyrimidine binding" evidence="3">
    <location>
        <begin position="258"/>
        <end position="431"/>
    </location>
</feature>
<reference evidence="4 5" key="1">
    <citation type="submission" date="2017-07" db="EMBL/GenBank/DDBJ databases">
        <authorList>
            <person name="Sun Z.S."/>
            <person name="Albrecht U."/>
            <person name="Echele G."/>
            <person name="Lee C.C."/>
        </authorList>
    </citation>
    <scope>NUCLEOTIDE SEQUENCE [LARGE SCALE GENOMIC DNA]</scope>
    <source>
        <strain evidence="4 5">CGMCC 1.12710</strain>
    </source>
</reference>
<dbReference type="InterPro" id="IPR019752">
    <property type="entry name" value="Pyrv/ketoisovalerate_OxRed_cat"/>
</dbReference>
<dbReference type="RefSeq" id="WP_089412860.1">
    <property type="nucleotide sequence ID" value="NZ_FZQA01000006.1"/>
</dbReference>
<dbReference type="Gene3D" id="3.40.50.970">
    <property type="match status" value="1"/>
</dbReference>
<protein>
    <submittedName>
        <fullName evidence="4">2-oxoglutarate ferredoxin oxidoreductase subunit alpha</fullName>
    </submittedName>
</protein>
<evidence type="ECO:0000259" key="3">
    <source>
        <dbReference type="Pfam" id="PF01855"/>
    </source>
</evidence>
<dbReference type="OrthoDB" id="9794954at2"/>
<dbReference type="SUPFAM" id="SSF52518">
    <property type="entry name" value="Thiamin diphosphate-binding fold (THDP-binding)"/>
    <property type="match status" value="1"/>
</dbReference>
<dbReference type="InterPro" id="IPR002869">
    <property type="entry name" value="Pyrv_flavodox_OxRed_cen"/>
</dbReference>
<dbReference type="GO" id="GO:0006979">
    <property type="term" value="P:response to oxidative stress"/>
    <property type="evidence" value="ECO:0007669"/>
    <property type="project" value="TreeGrafter"/>
</dbReference>
<dbReference type="Gene3D" id="3.40.920.10">
    <property type="entry name" value="Pyruvate-ferredoxin oxidoreductase, PFOR, domain III"/>
    <property type="match status" value="1"/>
</dbReference>
<dbReference type="PANTHER" id="PTHR32154">
    <property type="entry name" value="PYRUVATE-FLAVODOXIN OXIDOREDUCTASE-RELATED"/>
    <property type="match status" value="1"/>
</dbReference>
<sequence length="635" mass="67104">MTKIRPEHQSIVVRFAGDSGDGVQLLGAQFAESTALAGADFATFPDFPAEIRAPVGTTFGVSAFQINLGARRIATAGDAPDVLVAFNPAALKVNLPLLPKGALVILNTDEFNERNFAKANIRADPRETGALADYQVIEIPIKALTLEAVKDSGLSRRDAERCKNFWALGAILWMFGRDRAPMEAWINRKFAKAPDVLAGNLAALHAGHAYAETAELSAEIPQFEIGAAPMSPGDYRSITGAEALALGLAAAGELADKPVLFCSYPITPASPLLHHLSRMGDLGVATFQAEDEIAAACAAIGASYGGAIGVTSSSGPGIALKTEAIGLAIAAELPLVVVNSQRGGPSTGLPTKTEQSDLYQAVYGRNADAPVPVIAAAGPGDCFDAAIEATRVALRHMTPVFLLTDGYIANAAGPWAIPDMADYEPILHNAPPQAPDSDDPADLKRAIWARDPESLGRPWVAPGMKGLAHRIGGLEKDIETGDISYEAANHQAMTELRARKVASVAKFIRPQEVEQGPERGPLAVVGWGSTHGVIWRAVEAARKEGLDAAQIHLRWLNPLPDNLGALLRGYERVLLPEMNMGQCATLLRDRLEIGVIPLNKVSGQPFKIAEILDAIRAHYPAAARTPKPAAVGAAQ</sequence>
<gene>
    <name evidence="4" type="ORF">SAMN06297382_2419</name>
</gene>
<name>A0A239PWY1_9PROT</name>
<dbReference type="InterPro" id="IPR002880">
    <property type="entry name" value="Pyrv_Fd/Flavodoxin_OxRdtase_N"/>
</dbReference>
<feature type="domain" description="Pyruvate/ketoisovalerate oxidoreductase catalytic" evidence="2">
    <location>
        <begin position="20"/>
        <end position="208"/>
    </location>
</feature>
<dbReference type="InterPro" id="IPR009014">
    <property type="entry name" value="Transketo_C/PFOR_II"/>
</dbReference>
<dbReference type="SUPFAM" id="SSF52922">
    <property type="entry name" value="TK C-terminal domain-like"/>
    <property type="match status" value="1"/>
</dbReference>
<dbReference type="CDD" id="cd07034">
    <property type="entry name" value="TPP_PYR_PFOR_IOR-alpha_like"/>
    <property type="match status" value="1"/>
</dbReference>
<dbReference type="Pfam" id="PF01855">
    <property type="entry name" value="POR_N"/>
    <property type="match status" value="1"/>
</dbReference>
<dbReference type="Pfam" id="PF01558">
    <property type="entry name" value="POR"/>
    <property type="match status" value="1"/>
</dbReference>
<dbReference type="SUPFAM" id="SSF53323">
    <property type="entry name" value="Pyruvate-ferredoxin oxidoreductase, PFOR, domain III"/>
    <property type="match status" value="1"/>
</dbReference>
<evidence type="ECO:0000259" key="2">
    <source>
        <dbReference type="Pfam" id="PF01558"/>
    </source>
</evidence>
<keyword evidence="1" id="KW-0560">Oxidoreductase</keyword>
<evidence type="ECO:0000256" key="1">
    <source>
        <dbReference type="ARBA" id="ARBA00023002"/>
    </source>
</evidence>
<dbReference type="EMBL" id="FZQA01000006">
    <property type="protein sequence ID" value="SNT74829.1"/>
    <property type="molecule type" value="Genomic_DNA"/>
</dbReference>
<dbReference type="Gene3D" id="3.40.50.920">
    <property type="match status" value="1"/>
</dbReference>
<dbReference type="PANTHER" id="PTHR32154:SF20">
    <property type="entry name" value="2-OXOGLUTARATE OXIDOREDUCTASE SUBUNIT KORA"/>
    <property type="match status" value="1"/>
</dbReference>
<dbReference type="InterPro" id="IPR022367">
    <property type="entry name" value="2-oxoacid/accept_OxRdtase_asu"/>
</dbReference>
<evidence type="ECO:0000313" key="4">
    <source>
        <dbReference type="EMBL" id="SNT74829.1"/>
    </source>
</evidence>
<organism evidence="4 5">
    <name type="scientific">Amphiplicatus metriothermophilus</name>
    <dbReference type="NCBI Taxonomy" id="1519374"/>
    <lineage>
        <taxon>Bacteria</taxon>
        <taxon>Pseudomonadati</taxon>
        <taxon>Pseudomonadota</taxon>
        <taxon>Alphaproteobacteria</taxon>
        <taxon>Parvularculales</taxon>
        <taxon>Parvularculaceae</taxon>
        <taxon>Amphiplicatus</taxon>
    </lineage>
</organism>
<proteinExistence type="predicted"/>
<dbReference type="InterPro" id="IPR050722">
    <property type="entry name" value="Pyruvate:ferred/Flavod_OxRd"/>
</dbReference>
<dbReference type="AlphaFoldDB" id="A0A239PWY1"/>